<organism evidence="1">
    <name type="scientific">termite gut metagenome</name>
    <dbReference type="NCBI Taxonomy" id="433724"/>
    <lineage>
        <taxon>unclassified sequences</taxon>
        <taxon>metagenomes</taxon>
        <taxon>organismal metagenomes</taxon>
    </lineage>
</organism>
<accession>A0A5J4RI52</accession>
<dbReference type="AlphaFoldDB" id="A0A5J4RI52"/>
<proteinExistence type="predicted"/>
<reference evidence="1" key="1">
    <citation type="submission" date="2019-03" db="EMBL/GenBank/DDBJ databases">
        <title>Single cell metagenomics reveals metabolic interactions within the superorganism composed of flagellate Streblomastix strix and complex community of Bacteroidetes bacteria on its surface.</title>
        <authorList>
            <person name="Treitli S.C."/>
            <person name="Kolisko M."/>
            <person name="Husnik F."/>
            <person name="Keeling P."/>
            <person name="Hampl V."/>
        </authorList>
    </citation>
    <scope>NUCLEOTIDE SEQUENCE</scope>
    <source>
        <strain evidence="1">STM</strain>
    </source>
</reference>
<evidence type="ECO:0000313" key="1">
    <source>
        <dbReference type="EMBL" id="KAA6333328.1"/>
    </source>
</evidence>
<sequence length="148" mass="17117">MDIIENKEIRVILTPAQIFIFRCILKLSDSSDNCTFSLKSIADEENFCMATVKRTVEKLRDLELISYELKKEGRCKKYVVKINKRMLVDMLNDLSKMTIKEKKEYKATLKCLAKLPYKVHAPHILPFEQYKVPIYGMNITGVAGNIIP</sequence>
<dbReference type="EMBL" id="SNRY01001126">
    <property type="protein sequence ID" value="KAA6333328.1"/>
    <property type="molecule type" value="Genomic_DNA"/>
</dbReference>
<protein>
    <submittedName>
        <fullName evidence="1">Uncharacterized protein</fullName>
    </submittedName>
</protein>
<gene>
    <name evidence="1" type="ORF">EZS27_018241</name>
</gene>
<comment type="caution">
    <text evidence="1">The sequence shown here is derived from an EMBL/GenBank/DDBJ whole genome shotgun (WGS) entry which is preliminary data.</text>
</comment>
<name>A0A5J4RI52_9ZZZZ</name>